<name>X1RN63_9ZZZZ</name>
<reference evidence="1" key="1">
    <citation type="journal article" date="2014" name="Front. Microbiol.">
        <title>High frequency of phylogenetically diverse reductive dehalogenase-homologous genes in deep subseafloor sedimentary metagenomes.</title>
        <authorList>
            <person name="Kawai M."/>
            <person name="Futagami T."/>
            <person name="Toyoda A."/>
            <person name="Takaki Y."/>
            <person name="Nishi S."/>
            <person name="Hori S."/>
            <person name="Arai W."/>
            <person name="Tsubouchi T."/>
            <person name="Morono Y."/>
            <person name="Uchiyama I."/>
            <person name="Ito T."/>
            <person name="Fujiyama A."/>
            <person name="Inagaki F."/>
            <person name="Takami H."/>
        </authorList>
    </citation>
    <scope>NUCLEOTIDE SEQUENCE</scope>
    <source>
        <strain evidence="1">Expedition CK06-06</strain>
    </source>
</reference>
<dbReference type="AlphaFoldDB" id="X1RN63"/>
<sequence>MNNFAVLTIAYSHTATSIIITISTNNPCHLTCYYTDEEPGRHRTSRNQRGLTLPWGAYFCFVAWQSVEQTEAGDTLTHTFEIPDWSYCQTKWFAFRGTIGEVLSPSVSPIFKHHHPGELFTTHLDPWDIAHYLTYRSSYTIDPAELYAEAHDATDADSYYGPTTQVGQRIRTLNSGGSARLLRVAIIFSTDTLPPCTVETATLRAWIFKAIPPTHYTANWDWSVMVKAGHDLNALIVPANLSNYSKLLNMGAIVSQLPAETLPGPYVLQYTYIDIPIGFINITGKTALAIINSKDHGNEMPASNTTEEAWVMPSPYTRLTIEYRPL</sequence>
<accession>X1RN63</accession>
<proteinExistence type="predicted"/>
<dbReference type="EMBL" id="BARW01000030">
    <property type="protein sequence ID" value="GAI68421.1"/>
    <property type="molecule type" value="Genomic_DNA"/>
</dbReference>
<protein>
    <submittedName>
        <fullName evidence="1">Uncharacterized protein</fullName>
    </submittedName>
</protein>
<gene>
    <name evidence="1" type="ORF">S12H4_00320</name>
</gene>
<comment type="caution">
    <text evidence="1">The sequence shown here is derived from an EMBL/GenBank/DDBJ whole genome shotgun (WGS) entry which is preliminary data.</text>
</comment>
<organism evidence="1">
    <name type="scientific">marine sediment metagenome</name>
    <dbReference type="NCBI Taxonomy" id="412755"/>
    <lineage>
        <taxon>unclassified sequences</taxon>
        <taxon>metagenomes</taxon>
        <taxon>ecological metagenomes</taxon>
    </lineage>
</organism>
<evidence type="ECO:0000313" key="1">
    <source>
        <dbReference type="EMBL" id="GAI68421.1"/>
    </source>
</evidence>